<evidence type="ECO:0000313" key="1">
    <source>
        <dbReference type="EMBL" id="KAG5468209.1"/>
    </source>
</evidence>
<proteinExistence type="predicted"/>
<evidence type="ECO:0000313" key="2">
    <source>
        <dbReference type="Proteomes" id="UP000673552"/>
    </source>
</evidence>
<dbReference type="OrthoDB" id="261449at2759"/>
<dbReference type="KEGG" id="lmat:92512284"/>
<dbReference type="AlphaFoldDB" id="A0A836G809"/>
<dbReference type="RefSeq" id="XP_067175147.1">
    <property type="nucleotide sequence ID" value="XM_067319772.1"/>
</dbReference>
<gene>
    <name evidence="1" type="ORF">LSCM1_02185</name>
</gene>
<reference evidence="1 2" key="1">
    <citation type="submission" date="2021-03" db="EMBL/GenBank/DDBJ databases">
        <title>Leishmania (Mundinia) martiniquensis Genome sequencing and assembly.</title>
        <authorList>
            <person name="Almutairi H."/>
            <person name="Gatherer D."/>
        </authorList>
    </citation>
    <scope>NUCLEOTIDE SEQUENCE [LARGE SCALE GENOMIC DNA]</scope>
    <source>
        <strain evidence="1">LSCM1</strain>
    </source>
</reference>
<sequence>MEVQEVNSLLEELAALIASQESADDDAAIEPVLLNAVADYVEGADPTGTGLDSLRKALETAAGEADDSTKHRMRAAGCRRALRLLHETITQA</sequence>
<protein>
    <submittedName>
        <fullName evidence="1">Uncharacterized protein</fullName>
    </submittedName>
</protein>
<keyword evidence="2" id="KW-1185">Reference proteome</keyword>
<dbReference type="EMBL" id="JAFEUZ010000034">
    <property type="protein sequence ID" value="KAG5468209.1"/>
    <property type="molecule type" value="Genomic_DNA"/>
</dbReference>
<organism evidence="1 2">
    <name type="scientific">Leishmania martiniquensis</name>
    <dbReference type="NCBI Taxonomy" id="1580590"/>
    <lineage>
        <taxon>Eukaryota</taxon>
        <taxon>Discoba</taxon>
        <taxon>Euglenozoa</taxon>
        <taxon>Kinetoplastea</taxon>
        <taxon>Metakinetoplastina</taxon>
        <taxon>Trypanosomatida</taxon>
        <taxon>Trypanosomatidae</taxon>
        <taxon>Leishmaniinae</taxon>
        <taxon>Leishmania</taxon>
    </lineage>
</organism>
<accession>A0A836G809</accession>
<dbReference type="Proteomes" id="UP000673552">
    <property type="component" value="Chromosome 34"/>
</dbReference>
<comment type="caution">
    <text evidence="1">The sequence shown here is derived from an EMBL/GenBank/DDBJ whole genome shotgun (WGS) entry which is preliminary data.</text>
</comment>
<dbReference type="GeneID" id="92512284"/>
<name>A0A836G809_9TRYP</name>